<dbReference type="GeneTree" id="ENSGT00940000154717"/>
<accession>A0A8C8IYA8</accession>
<feature type="compositionally biased region" description="Basic and acidic residues" evidence="8">
    <location>
        <begin position="585"/>
        <end position="630"/>
    </location>
</feature>
<dbReference type="Pfam" id="PF12937">
    <property type="entry name" value="F-box-like"/>
    <property type="match status" value="1"/>
</dbReference>
<keyword evidence="12" id="KW-1185">Reference proteome</keyword>
<feature type="compositionally biased region" description="Low complexity" evidence="8">
    <location>
        <begin position="257"/>
        <end position="277"/>
    </location>
</feature>
<feature type="region of interest" description="Disordered" evidence="8">
    <location>
        <begin position="430"/>
        <end position="664"/>
    </location>
</feature>
<dbReference type="InterPro" id="IPR011011">
    <property type="entry name" value="Znf_FYVE_PHD"/>
</dbReference>
<dbReference type="InterPro" id="IPR001965">
    <property type="entry name" value="Znf_PHD"/>
</dbReference>
<dbReference type="Pfam" id="PF16866">
    <property type="entry name" value="PHD_4"/>
    <property type="match status" value="1"/>
</dbReference>
<dbReference type="GO" id="GO:0008270">
    <property type="term" value="F:zinc ion binding"/>
    <property type="evidence" value="ECO:0007669"/>
    <property type="project" value="UniProtKB-KW"/>
</dbReference>
<keyword evidence="2" id="KW-0479">Metal-binding</keyword>
<feature type="compositionally biased region" description="Basic and acidic residues" evidence="8">
    <location>
        <begin position="447"/>
        <end position="464"/>
    </location>
</feature>
<evidence type="ECO:0000256" key="2">
    <source>
        <dbReference type="ARBA" id="ARBA00022723"/>
    </source>
</evidence>
<evidence type="ECO:0000256" key="4">
    <source>
        <dbReference type="ARBA" id="ARBA00022771"/>
    </source>
</evidence>
<dbReference type="Ensembl" id="ENSOTST00005094160.2">
    <property type="protein sequence ID" value="ENSOTSP00005086743.2"/>
    <property type="gene ID" value="ENSOTSG00005040686.2"/>
</dbReference>
<dbReference type="Gene3D" id="3.80.10.10">
    <property type="entry name" value="Ribonuclease Inhibitor"/>
    <property type="match status" value="1"/>
</dbReference>
<dbReference type="CDD" id="cd22180">
    <property type="entry name" value="F-box_FBXL10"/>
    <property type="match status" value="1"/>
</dbReference>
<keyword evidence="1" id="KW-0433">Leucine-rich repeat</keyword>
<organism evidence="11 12">
    <name type="scientific">Oncorhynchus tshawytscha</name>
    <name type="common">Chinook salmon</name>
    <name type="synonym">Salmo tshawytscha</name>
    <dbReference type="NCBI Taxonomy" id="74940"/>
    <lineage>
        <taxon>Eukaryota</taxon>
        <taxon>Metazoa</taxon>
        <taxon>Chordata</taxon>
        <taxon>Craniata</taxon>
        <taxon>Vertebrata</taxon>
        <taxon>Euteleostomi</taxon>
        <taxon>Actinopterygii</taxon>
        <taxon>Neopterygii</taxon>
        <taxon>Teleostei</taxon>
        <taxon>Protacanthopterygii</taxon>
        <taxon>Salmoniformes</taxon>
        <taxon>Salmonidae</taxon>
        <taxon>Salmoninae</taxon>
        <taxon>Oncorhynchus</taxon>
    </lineage>
</organism>
<feature type="compositionally biased region" description="Basic and acidic residues" evidence="8">
    <location>
        <begin position="522"/>
        <end position="533"/>
    </location>
</feature>
<dbReference type="InterPro" id="IPR019787">
    <property type="entry name" value="Znf_PHD-finger"/>
</dbReference>
<feature type="compositionally biased region" description="Low complexity" evidence="8">
    <location>
        <begin position="552"/>
        <end position="566"/>
    </location>
</feature>
<evidence type="ECO:0000313" key="11">
    <source>
        <dbReference type="Ensembl" id="ENSOTSP00005086743.2"/>
    </source>
</evidence>
<dbReference type="CDD" id="cd15644">
    <property type="entry name" value="PHD_KDM2B"/>
    <property type="match status" value="1"/>
</dbReference>
<evidence type="ECO:0000256" key="6">
    <source>
        <dbReference type="ARBA" id="ARBA00023125"/>
    </source>
</evidence>
<evidence type="ECO:0000256" key="7">
    <source>
        <dbReference type="PROSITE-ProRule" id="PRU00509"/>
    </source>
</evidence>
<feature type="domain" description="CXXC-type" evidence="10">
    <location>
        <begin position="278"/>
        <end position="324"/>
    </location>
</feature>
<dbReference type="InterPro" id="IPR050690">
    <property type="entry name" value="JHDM1_Histone_Demethylase"/>
</dbReference>
<dbReference type="Pfam" id="PF25372">
    <property type="entry name" value="DUF7885"/>
    <property type="match status" value="1"/>
</dbReference>
<reference evidence="11" key="1">
    <citation type="submission" date="2025-08" db="UniProtKB">
        <authorList>
            <consortium name="Ensembl"/>
        </authorList>
    </citation>
    <scope>IDENTIFICATION</scope>
</reference>
<dbReference type="InterPro" id="IPR001810">
    <property type="entry name" value="F-box_dom"/>
</dbReference>
<dbReference type="SMART" id="SM00367">
    <property type="entry name" value="LRR_CC"/>
    <property type="match status" value="3"/>
</dbReference>
<feature type="region of interest" description="Disordered" evidence="8">
    <location>
        <begin position="86"/>
        <end position="176"/>
    </location>
</feature>
<dbReference type="PANTHER" id="PTHR23123">
    <property type="entry name" value="PHD/F-BOX CONTAINING PROTEIN"/>
    <property type="match status" value="1"/>
</dbReference>
<reference evidence="11" key="2">
    <citation type="submission" date="2025-09" db="UniProtKB">
        <authorList>
            <consortium name="Ensembl"/>
        </authorList>
    </citation>
    <scope>IDENTIFICATION</scope>
</reference>
<dbReference type="InterPro" id="IPR002857">
    <property type="entry name" value="Znf_CXXC"/>
</dbReference>
<dbReference type="PROSITE" id="PS51058">
    <property type="entry name" value="ZF_CXXC"/>
    <property type="match status" value="1"/>
</dbReference>
<feature type="compositionally biased region" description="Basic and acidic residues" evidence="8">
    <location>
        <begin position="110"/>
        <end position="122"/>
    </location>
</feature>
<feature type="domain" description="PHD-type" evidence="9">
    <location>
        <begin position="331"/>
        <end position="397"/>
    </location>
</feature>
<name>A0A8C8IYA8_ONCTS</name>
<keyword evidence="3" id="KW-0677">Repeat</keyword>
<dbReference type="PROSITE" id="PS01359">
    <property type="entry name" value="ZF_PHD_1"/>
    <property type="match status" value="1"/>
</dbReference>
<dbReference type="Gene3D" id="3.30.40.10">
    <property type="entry name" value="Zinc/RING finger domain, C3HC4 (zinc finger)"/>
    <property type="match status" value="1"/>
</dbReference>
<sequence length="983" mass="110632">MGVAEIADSTNLKVFPHTFVLYSSSQKFGHAVVAMLVKCVHSKFRYPFYNEMCWYVLERYVHCLTKRSHLAPEFHRDPLLIDLETKLSTESPSSDSRSQDMDEEDSCETQQERDERSDRSAFDDPCSPDNRKGKPSAPQPLKAALDDSCNPTSIQPPEFPKTPSGSPGSESQSKWTHLTEFELKGLKALVEKLEALPENKKCVPDGMEDPQALLDDMKVVLKEHEDDDPKMAATGVPVVCWPKKSSKQRPPNRPKPKMAASSPAPAVKLSASRSTSGARRRRTRCRKCEACLRTECGECHFCKDMKKFGGPGRMKQSCIMRQCIAPVLPHTAVCLVCGEAGKEDTVEEEEDKFNLMLMECSICNEIVHPLCLKVKNSGGVVNEELPNCWECPKCNHAGKTGKQKRGPGFKYASNLPGSLLKDSRLNRDVKEEADLPSVPTSPTAVKRKAERDDTPKRKAEEYPPLKKRSPMLSLGGLPHPRPRPEDNPLRKKRKLFDIKDEDEPPKPPKPDDTFTSKLLRPIKQEKDSKDGKVKTMLSPLLRTSAARESDQSCSSSPRAGPSSEGGDAPDKTLGQLKAHQRRRLPNKELSKELSKELNLEIQKTEDCLNHRPMKTEPESDGEEPKPKRPLDNGSSDLGDWLHPRGREVNGTPRQLSPLGWNRSPPITPICPRPPPCHSPPKCVQMERHVIRPPPISPPPDRLPLDDGQAHVMRREVWMVVFSHLAHRDLCVCMRVCKTWNRWCCDKRLWTQIDLNRCKSITPLMLSGIIRRQPVALDLSWTNISKKQLSWLINRLPGLRMLLLSGCSWVAVSALCTASCPLLRTLDVQWVEGLKDAQMRDLLSPPTDNRPGQLDNRSKLRNVVDLRLAGLDITDTSLRLLIRYMPQLTRLDLSYCNHVTDQSVNILTAAGTTTRDSLTDINLSVCNRVTDQSLTYFKRCGSICHIDLRYCKQVTKEGCEQFIAEMSVSVQFELVEEKLLLKLS</sequence>
<dbReference type="FunFam" id="3.80.10.10:FF:000011">
    <property type="entry name" value="Lysine-specific demethylase 2B isoform X1"/>
    <property type="match status" value="1"/>
</dbReference>
<dbReference type="AlphaFoldDB" id="A0A8C8IYA8"/>
<protein>
    <submittedName>
        <fullName evidence="11">Lysine (K)-specific demethylase 2Bb</fullName>
    </submittedName>
</protein>
<feature type="region of interest" description="Disordered" evidence="8">
    <location>
        <begin position="242"/>
        <end position="278"/>
    </location>
</feature>
<dbReference type="Proteomes" id="UP000694402">
    <property type="component" value="Unassembled WGS sequence"/>
</dbReference>
<evidence type="ECO:0000259" key="9">
    <source>
        <dbReference type="PROSITE" id="PS50016"/>
    </source>
</evidence>
<dbReference type="Pfam" id="PF02008">
    <property type="entry name" value="zf-CXXC"/>
    <property type="match status" value="1"/>
</dbReference>
<keyword evidence="6" id="KW-0238">DNA-binding</keyword>
<dbReference type="FunFam" id="3.30.40.10:FF:000020">
    <property type="entry name" value="lysine-specific demethylase 2B isoform X1"/>
    <property type="match status" value="1"/>
</dbReference>
<dbReference type="InterPro" id="IPR006553">
    <property type="entry name" value="Leu-rich_rpt_Cys-con_subtyp"/>
</dbReference>
<dbReference type="InterPro" id="IPR057207">
    <property type="entry name" value="FBXL15_LRR"/>
</dbReference>
<evidence type="ECO:0000256" key="3">
    <source>
        <dbReference type="ARBA" id="ARBA00022737"/>
    </source>
</evidence>
<dbReference type="CDD" id="cd21785">
    <property type="entry name" value="CTD_KDM2B"/>
    <property type="match status" value="1"/>
</dbReference>
<proteinExistence type="predicted"/>
<evidence type="ECO:0000256" key="5">
    <source>
        <dbReference type="ARBA" id="ARBA00022833"/>
    </source>
</evidence>
<evidence type="ECO:0000256" key="1">
    <source>
        <dbReference type="ARBA" id="ARBA00022614"/>
    </source>
</evidence>
<dbReference type="GO" id="GO:0003677">
    <property type="term" value="F:DNA binding"/>
    <property type="evidence" value="ECO:0007669"/>
    <property type="project" value="UniProtKB-KW"/>
</dbReference>
<dbReference type="SUPFAM" id="SSF57903">
    <property type="entry name" value="FYVE/PHD zinc finger"/>
    <property type="match status" value="1"/>
</dbReference>
<feature type="compositionally biased region" description="Basic and acidic residues" evidence="8">
    <location>
        <begin position="504"/>
        <end position="514"/>
    </location>
</feature>
<dbReference type="InterPro" id="IPR032675">
    <property type="entry name" value="LRR_dom_sf"/>
</dbReference>
<dbReference type="InterPro" id="IPR019786">
    <property type="entry name" value="Zinc_finger_PHD-type_CS"/>
</dbReference>
<evidence type="ECO:0000313" key="12">
    <source>
        <dbReference type="Proteomes" id="UP000694402"/>
    </source>
</evidence>
<feature type="compositionally biased region" description="Polar residues" evidence="8">
    <location>
        <begin position="163"/>
        <end position="176"/>
    </location>
</feature>
<keyword evidence="4 7" id="KW-0863">Zinc-finger</keyword>
<dbReference type="Gene3D" id="1.20.58.1360">
    <property type="match status" value="1"/>
</dbReference>
<keyword evidence="5" id="KW-0862">Zinc</keyword>
<dbReference type="PROSITE" id="PS50016">
    <property type="entry name" value="ZF_PHD_2"/>
    <property type="match status" value="1"/>
</dbReference>
<dbReference type="SMART" id="SM00249">
    <property type="entry name" value="PHD"/>
    <property type="match status" value="1"/>
</dbReference>
<evidence type="ECO:0000259" key="10">
    <source>
        <dbReference type="PROSITE" id="PS51058"/>
    </source>
</evidence>
<dbReference type="InterPro" id="IPR013083">
    <property type="entry name" value="Znf_RING/FYVE/PHD"/>
</dbReference>
<evidence type="ECO:0000256" key="8">
    <source>
        <dbReference type="SAM" id="MobiDB-lite"/>
    </source>
</evidence>
<dbReference type="SUPFAM" id="SSF52047">
    <property type="entry name" value="RNI-like"/>
    <property type="match status" value="1"/>
</dbReference>
<feature type="compositionally biased region" description="Basic residues" evidence="8">
    <location>
        <begin position="244"/>
        <end position="256"/>
    </location>
</feature>